<gene>
    <name evidence="2" type="ORF">MCOR_32019</name>
</gene>
<sequence>MKLNLMYSSDQTRVENRKIVLDTAKQKKHRIVHSVVDLMRTLMDNPLKKRRYMAYNIEKLENNIKQNPTHLNTLADLAVLYRNSQSDGKATELDDKINKILNSSDEIDIKEKAVCVLEQGYAVLFEEFTENELEAQQKMEDCFRLIMVEQSKCTSDVRRHGLLCRASKCMIDARRHFCLALDCKNEDSVSDTKKSGVELFEKGLHYLGNTSYPEQNMQNIHIWNFYYAMACNRMPDTKDSMNNPMGVKAVDCFWSVITGLSKDIPSFTIYRARSFAYIGHKLISTKEIFNASLQYSSLSNDDQFQTILKTPLSGFKYATNELPNDEVVLIRKGISLWLMFKYSPAGKEDENKKYLDDAAAILSMSITLNSRLHLPAFSTRMNVYFEMSSLNSCPIDSKKDLLDKALKDGKDSIKANLSERDVCKVAEICQRLAKFPKFYMYGPEAVLNYEYLAAALDYLNQCICAKGQAYFTAYTKGTIYYDMGEFRTATEWHKRAFLLSDYTLAKVNVGKLCLSILRLGDGSNVFAELIHTLTYIASKMQNLHFLNNLLPKCLWKDYFGKLWKFLDYLKSSPLTAKQVEIAEYLKTILCEKDFKTAGKVKIGQYIPFTRTDVEYALGTARLLPPAIELEGEREHVIYDYFVIMSQVNSGWIQCFLQQQLRTQMIDDDMTFTGCSDAMDYDSCSSLLETTNDGINKSRRSILVLSTDFLMREWSPLKTMITETLQRRPDFLLIILLENCDVPSEIDFEHLSYFDFTDDKKIPIKIQHLKLALLEN</sequence>
<feature type="domain" description="TIR" evidence="1">
    <location>
        <begin position="636"/>
        <end position="772"/>
    </location>
</feature>
<dbReference type="Gene3D" id="3.40.50.10140">
    <property type="entry name" value="Toll/interleukin-1 receptor homology (TIR) domain"/>
    <property type="match status" value="1"/>
</dbReference>
<dbReference type="AlphaFoldDB" id="A0A6J8CMC6"/>
<accession>A0A6J8CMC6</accession>
<dbReference type="PANTHER" id="PTHR16253">
    <property type="entry name" value="TETRATRICOPEPTIDE REPEAT PROTEIN 22"/>
    <property type="match status" value="1"/>
</dbReference>
<dbReference type="PROSITE" id="PS50104">
    <property type="entry name" value="TIR"/>
    <property type="match status" value="1"/>
</dbReference>
<dbReference type="GO" id="GO:0007165">
    <property type="term" value="P:signal transduction"/>
    <property type="evidence" value="ECO:0007669"/>
    <property type="project" value="InterPro"/>
</dbReference>
<dbReference type="PANTHER" id="PTHR16253:SF0">
    <property type="entry name" value="TETRATRICOPEPTIDE REPEAT PROTEIN 22"/>
    <property type="match status" value="1"/>
</dbReference>
<dbReference type="EMBL" id="CACVKT020005697">
    <property type="protein sequence ID" value="CAC5397593.1"/>
    <property type="molecule type" value="Genomic_DNA"/>
</dbReference>
<evidence type="ECO:0000313" key="2">
    <source>
        <dbReference type="EMBL" id="CAC5397593.1"/>
    </source>
</evidence>
<dbReference type="InterPro" id="IPR000157">
    <property type="entry name" value="TIR_dom"/>
</dbReference>
<reference evidence="2 3" key="1">
    <citation type="submission" date="2020-06" db="EMBL/GenBank/DDBJ databases">
        <authorList>
            <person name="Li R."/>
            <person name="Bekaert M."/>
        </authorList>
    </citation>
    <scope>NUCLEOTIDE SEQUENCE [LARGE SCALE GENOMIC DNA]</scope>
    <source>
        <strain evidence="3">wild</strain>
    </source>
</reference>
<protein>
    <recommendedName>
        <fullName evidence="1">TIR domain-containing protein</fullName>
    </recommendedName>
</protein>
<dbReference type="InterPro" id="IPR042342">
    <property type="entry name" value="TTC22"/>
</dbReference>
<evidence type="ECO:0000313" key="3">
    <source>
        <dbReference type="Proteomes" id="UP000507470"/>
    </source>
</evidence>
<dbReference type="Proteomes" id="UP000507470">
    <property type="component" value="Unassembled WGS sequence"/>
</dbReference>
<evidence type="ECO:0000259" key="1">
    <source>
        <dbReference type="PROSITE" id="PS50104"/>
    </source>
</evidence>
<keyword evidence="3" id="KW-1185">Reference proteome</keyword>
<proteinExistence type="predicted"/>
<name>A0A6J8CMC6_MYTCO</name>
<organism evidence="2 3">
    <name type="scientific">Mytilus coruscus</name>
    <name type="common">Sea mussel</name>
    <dbReference type="NCBI Taxonomy" id="42192"/>
    <lineage>
        <taxon>Eukaryota</taxon>
        <taxon>Metazoa</taxon>
        <taxon>Spiralia</taxon>
        <taxon>Lophotrochozoa</taxon>
        <taxon>Mollusca</taxon>
        <taxon>Bivalvia</taxon>
        <taxon>Autobranchia</taxon>
        <taxon>Pteriomorphia</taxon>
        <taxon>Mytilida</taxon>
        <taxon>Mytiloidea</taxon>
        <taxon>Mytilidae</taxon>
        <taxon>Mytilinae</taxon>
        <taxon>Mytilus</taxon>
    </lineage>
</organism>
<dbReference type="SUPFAM" id="SSF52200">
    <property type="entry name" value="Toll/Interleukin receptor TIR domain"/>
    <property type="match status" value="1"/>
</dbReference>
<dbReference type="InterPro" id="IPR035897">
    <property type="entry name" value="Toll_tir_struct_dom_sf"/>
</dbReference>